<protein>
    <submittedName>
        <fullName evidence="1">Uncharacterized protein</fullName>
    </submittedName>
</protein>
<proteinExistence type="predicted"/>
<reference evidence="1" key="1">
    <citation type="submission" date="2023-01" db="EMBL/GenBank/DDBJ databases">
        <title>The chitinases involved in constricting ring structure development in the nematode-trapping fungus Drechslerella dactyloides.</title>
        <authorList>
            <person name="Wang R."/>
            <person name="Zhang L."/>
            <person name="Tang P."/>
            <person name="Li S."/>
            <person name="Liang L."/>
        </authorList>
    </citation>
    <scope>NUCLEOTIDE SEQUENCE</scope>
    <source>
        <strain evidence="1">YMF1.00031</strain>
    </source>
</reference>
<accession>A0AAD6NL67</accession>
<name>A0AAD6NL67_DREDA</name>
<gene>
    <name evidence="1" type="ORF">Dda_3395</name>
</gene>
<sequence length="95" mass="10272">MSVWTFASFHKLADLPDLVARVEMPHGYICPLDPCPVQADAMGAFGLCDNSIAALQKVVLGDYPAMFRLTQPVEECPGCAEQSPGVPSKFNFQLA</sequence>
<keyword evidence="2" id="KW-1185">Reference proteome</keyword>
<dbReference type="Proteomes" id="UP001221413">
    <property type="component" value="Unassembled WGS sequence"/>
</dbReference>
<dbReference type="EMBL" id="JAQGDS010000003">
    <property type="protein sequence ID" value="KAJ6262584.1"/>
    <property type="molecule type" value="Genomic_DNA"/>
</dbReference>
<comment type="caution">
    <text evidence="1">The sequence shown here is derived from an EMBL/GenBank/DDBJ whole genome shotgun (WGS) entry which is preliminary data.</text>
</comment>
<evidence type="ECO:0000313" key="2">
    <source>
        <dbReference type="Proteomes" id="UP001221413"/>
    </source>
</evidence>
<dbReference type="AlphaFoldDB" id="A0AAD6NL67"/>
<evidence type="ECO:0000313" key="1">
    <source>
        <dbReference type="EMBL" id="KAJ6262584.1"/>
    </source>
</evidence>
<organism evidence="1 2">
    <name type="scientific">Drechslerella dactyloides</name>
    <name type="common">Nematode-trapping fungus</name>
    <name type="synonym">Arthrobotrys dactyloides</name>
    <dbReference type="NCBI Taxonomy" id="74499"/>
    <lineage>
        <taxon>Eukaryota</taxon>
        <taxon>Fungi</taxon>
        <taxon>Dikarya</taxon>
        <taxon>Ascomycota</taxon>
        <taxon>Pezizomycotina</taxon>
        <taxon>Orbiliomycetes</taxon>
        <taxon>Orbiliales</taxon>
        <taxon>Orbiliaceae</taxon>
        <taxon>Drechslerella</taxon>
    </lineage>
</organism>